<proteinExistence type="predicted"/>
<gene>
    <name evidence="2" type="ORF">QE152_g3655</name>
</gene>
<dbReference type="EMBL" id="JASPKY010000015">
    <property type="protein sequence ID" value="KAK9753110.1"/>
    <property type="molecule type" value="Genomic_DNA"/>
</dbReference>
<feature type="compositionally biased region" description="Basic and acidic residues" evidence="1">
    <location>
        <begin position="121"/>
        <end position="133"/>
    </location>
</feature>
<name>A0AAW1N345_POPJA</name>
<accession>A0AAW1N345</accession>
<organism evidence="2 3">
    <name type="scientific">Popillia japonica</name>
    <name type="common">Japanese beetle</name>
    <dbReference type="NCBI Taxonomy" id="7064"/>
    <lineage>
        <taxon>Eukaryota</taxon>
        <taxon>Metazoa</taxon>
        <taxon>Ecdysozoa</taxon>
        <taxon>Arthropoda</taxon>
        <taxon>Hexapoda</taxon>
        <taxon>Insecta</taxon>
        <taxon>Pterygota</taxon>
        <taxon>Neoptera</taxon>
        <taxon>Endopterygota</taxon>
        <taxon>Coleoptera</taxon>
        <taxon>Polyphaga</taxon>
        <taxon>Scarabaeiformia</taxon>
        <taxon>Scarabaeidae</taxon>
        <taxon>Rutelinae</taxon>
        <taxon>Popillia</taxon>
    </lineage>
</organism>
<evidence type="ECO:0000256" key="1">
    <source>
        <dbReference type="SAM" id="MobiDB-lite"/>
    </source>
</evidence>
<evidence type="ECO:0000313" key="2">
    <source>
        <dbReference type="EMBL" id="KAK9753110.1"/>
    </source>
</evidence>
<dbReference type="AlphaFoldDB" id="A0AAW1N345"/>
<reference evidence="2 3" key="1">
    <citation type="journal article" date="2024" name="BMC Genomics">
        <title>De novo assembly and annotation of Popillia japonica's genome with initial clues to its potential as an invasive pest.</title>
        <authorList>
            <person name="Cucini C."/>
            <person name="Boschi S."/>
            <person name="Funari R."/>
            <person name="Cardaioli E."/>
            <person name="Iannotti N."/>
            <person name="Marturano G."/>
            <person name="Paoli F."/>
            <person name="Bruttini M."/>
            <person name="Carapelli A."/>
            <person name="Frati F."/>
            <person name="Nardi F."/>
        </authorList>
    </citation>
    <scope>NUCLEOTIDE SEQUENCE [LARGE SCALE GENOMIC DNA]</scope>
    <source>
        <strain evidence="2">DMR45628</strain>
    </source>
</reference>
<evidence type="ECO:0000313" key="3">
    <source>
        <dbReference type="Proteomes" id="UP001458880"/>
    </source>
</evidence>
<feature type="region of interest" description="Disordered" evidence="1">
    <location>
        <begin position="121"/>
        <end position="140"/>
    </location>
</feature>
<dbReference type="Proteomes" id="UP001458880">
    <property type="component" value="Unassembled WGS sequence"/>
</dbReference>
<comment type="caution">
    <text evidence="2">The sequence shown here is derived from an EMBL/GenBank/DDBJ whole genome shotgun (WGS) entry which is preliminary data.</text>
</comment>
<keyword evidence="3" id="KW-1185">Reference proteome</keyword>
<protein>
    <submittedName>
        <fullName evidence="2">Uncharacterized protein</fullName>
    </submittedName>
</protein>
<sequence>MLLFDSYAPIFDVLTSLNLNILEEENAAVLNQHSEARYLPVRGSPERLEKLRELLKELLENEIDKEDMTDQGPRWHPESKLFYKREIPKVPERDVSGRRLHRRRTCTIKVERSGAQINREHTTHVKDRRKSVVEEEESPSKKNMTSKFAIHFTPGYWHSCNVKCIHYFTCILACINQFLTSVRAFNGVQLRK</sequence>